<sequence length="109" mass="11159">MKSFALATLVLAAFGAVAPTKRAASAAITDTTVLNFALTLEHLENAFYAGALKKFSAKDFTNAGLSAYARGQGVLSAGVLAAVRGRDGVLSALIMGVVVLLSRSLSRGE</sequence>
<reference evidence="4 5" key="1">
    <citation type="journal article" date="2016" name="Mol. Biol. Evol.">
        <title>Comparative Genomics of Early-Diverging Mushroom-Forming Fungi Provides Insights into the Origins of Lignocellulose Decay Capabilities.</title>
        <authorList>
            <person name="Nagy L.G."/>
            <person name="Riley R."/>
            <person name="Tritt A."/>
            <person name="Adam C."/>
            <person name="Daum C."/>
            <person name="Floudas D."/>
            <person name="Sun H."/>
            <person name="Yadav J.S."/>
            <person name="Pangilinan J."/>
            <person name="Larsson K.H."/>
            <person name="Matsuura K."/>
            <person name="Barry K."/>
            <person name="Labutti K."/>
            <person name="Kuo R."/>
            <person name="Ohm R.A."/>
            <person name="Bhattacharya S.S."/>
            <person name="Shirouzu T."/>
            <person name="Yoshinaga Y."/>
            <person name="Martin F.M."/>
            <person name="Grigoriev I.V."/>
            <person name="Hibbett D.S."/>
        </authorList>
    </citation>
    <scope>NUCLEOTIDE SEQUENCE [LARGE SCALE GENOMIC DNA]</scope>
    <source>
        <strain evidence="4 5">CBS 109695</strain>
    </source>
</reference>
<feature type="signal peptide" evidence="1">
    <location>
        <begin position="1"/>
        <end position="23"/>
    </location>
</feature>
<evidence type="ECO:0000313" key="4">
    <source>
        <dbReference type="EMBL" id="KZP07096.1"/>
    </source>
</evidence>
<feature type="chain" id="PRO_5007997482" evidence="1">
    <location>
        <begin position="24"/>
        <end position="109"/>
    </location>
</feature>
<evidence type="ECO:0000313" key="2">
    <source>
        <dbReference type="EMBL" id="KZP03177.1"/>
    </source>
</evidence>
<dbReference type="EMBL" id="KV417798">
    <property type="protein sequence ID" value="KZP06220.1"/>
    <property type="molecule type" value="Genomic_DNA"/>
</dbReference>
<proteinExistence type="predicted"/>
<dbReference type="EMBL" id="KV418144">
    <property type="protein sequence ID" value="KZP03177.1"/>
    <property type="molecule type" value="Genomic_DNA"/>
</dbReference>
<accession>A0A167XDC3</accession>
<dbReference type="Proteomes" id="UP000076532">
    <property type="component" value="Unassembled WGS sequence"/>
</dbReference>
<dbReference type="Pfam" id="PF13668">
    <property type="entry name" value="Ferritin_2"/>
    <property type="match status" value="1"/>
</dbReference>
<dbReference type="EMBL" id="KV417762">
    <property type="protein sequence ID" value="KZP07096.1"/>
    <property type="molecule type" value="Genomic_DNA"/>
</dbReference>
<name>A0A167XDC3_9AGAM</name>
<evidence type="ECO:0000313" key="3">
    <source>
        <dbReference type="EMBL" id="KZP06220.1"/>
    </source>
</evidence>
<keyword evidence="1" id="KW-0732">Signal</keyword>
<dbReference type="STRING" id="436010.A0A167XDC3"/>
<dbReference type="AlphaFoldDB" id="A0A167XDC3"/>
<protein>
    <submittedName>
        <fullName evidence="4">Uncharacterized protein</fullName>
    </submittedName>
</protein>
<evidence type="ECO:0000256" key="1">
    <source>
        <dbReference type="SAM" id="SignalP"/>
    </source>
</evidence>
<keyword evidence="5" id="KW-1185">Reference proteome</keyword>
<dbReference type="OrthoDB" id="1001765at2759"/>
<organism evidence="4 5">
    <name type="scientific">Athelia psychrophila</name>
    <dbReference type="NCBI Taxonomy" id="1759441"/>
    <lineage>
        <taxon>Eukaryota</taxon>
        <taxon>Fungi</taxon>
        <taxon>Dikarya</taxon>
        <taxon>Basidiomycota</taxon>
        <taxon>Agaricomycotina</taxon>
        <taxon>Agaricomycetes</taxon>
        <taxon>Agaricomycetidae</taxon>
        <taxon>Atheliales</taxon>
        <taxon>Atheliaceae</taxon>
        <taxon>Athelia</taxon>
    </lineage>
</organism>
<evidence type="ECO:0000313" key="5">
    <source>
        <dbReference type="Proteomes" id="UP000076532"/>
    </source>
</evidence>
<gene>
    <name evidence="4" type="ORF">FIBSPDRAFT_965930</name>
    <name evidence="3" type="ORF">FIBSPDRAFT_966627</name>
    <name evidence="2" type="ORF">FIBSPDRAFT_969247</name>
</gene>